<protein>
    <recommendedName>
        <fullName evidence="1">IprA winged helix-turn-helix domain-containing protein</fullName>
    </recommendedName>
</protein>
<dbReference type="STRING" id="1115515.EV102420_14_00130"/>
<dbReference type="Pfam" id="PF15977">
    <property type="entry name" value="HTH_46"/>
    <property type="match status" value="1"/>
</dbReference>
<dbReference type="InterPro" id="IPR014710">
    <property type="entry name" value="RmlC-like_jellyroll"/>
</dbReference>
<comment type="caution">
    <text evidence="2">The sequence shown here is derived from an EMBL/GenBank/DDBJ whole genome shotgun (WGS) entry which is preliminary data.</text>
</comment>
<feature type="domain" description="IprA winged helix-turn-helix" evidence="1">
    <location>
        <begin position="148"/>
        <end position="214"/>
    </location>
</feature>
<dbReference type="OrthoDB" id="6504476at2"/>
<dbReference type="InterPro" id="IPR041687">
    <property type="entry name" value="HTH_46"/>
</dbReference>
<dbReference type="eggNOG" id="COG0664">
    <property type="taxonomic scope" value="Bacteria"/>
</dbReference>
<dbReference type="RefSeq" id="WP_042392367.1">
    <property type="nucleotide sequence ID" value="NZ_BBMZ01000014.1"/>
</dbReference>
<gene>
    <name evidence="2" type="primary">yaiV</name>
    <name evidence="2" type="ORF">EV102420_14_00130</name>
</gene>
<dbReference type="EMBL" id="BBMZ01000014">
    <property type="protein sequence ID" value="GAL58954.1"/>
    <property type="molecule type" value="Genomic_DNA"/>
</dbReference>
<organism evidence="2 3">
    <name type="scientific">Pseudescherichia vulneris NBRC 102420</name>
    <dbReference type="NCBI Taxonomy" id="1115515"/>
    <lineage>
        <taxon>Bacteria</taxon>
        <taxon>Pseudomonadati</taxon>
        <taxon>Pseudomonadota</taxon>
        <taxon>Gammaproteobacteria</taxon>
        <taxon>Enterobacterales</taxon>
        <taxon>Enterobacteriaceae</taxon>
        <taxon>Pseudescherichia</taxon>
    </lineage>
</organism>
<dbReference type="Proteomes" id="UP000029462">
    <property type="component" value="Unassembled WGS sequence"/>
</dbReference>
<evidence type="ECO:0000259" key="1">
    <source>
        <dbReference type="Pfam" id="PF15977"/>
    </source>
</evidence>
<dbReference type="Gene3D" id="2.60.120.10">
    <property type="entry name" value="Jelly Rolls"/>
    <property type="match status" value="1"/>
</dbReference>
<evidence type="ECO:0000313" key="3">
    <source>
        <dbReference type="Proteomes" id="UP000029462"/>
    </source>
</evidence>
<reference evidence="2 3" key="1">
    <citation type="submission" date="2014-09" db="EMBL/GenBank/DDBJ databases">
        <title>Whole genome shotgun sequence of Escherichia vulneris NBRC 102420.</title>
        <authorList>
            <person name="Yoshida Y."/>
            <person name="Hosoyama A."/>
            <person name="Tsuchikane K."/>
            <person name="Ohji S."/>
            <person name="Ichikawa N."/>
            <person name="Kimura A."/>
            <person name="Yamazoe A."/>
            <person name="Ezaki T."/>
            <person name="Fujita N."/>
        </authorList>
    </citation>
    <scope>NUCLEOTIDE SEQUENCE [LARGE SCALE GENOMIC DNA]</scope>
    <source>
        <strain evidence="2 3">NBRC 102420</strain>
    </source>
</reference>
<accession>A0A090V6S5</accession>
<name>A0A090V6S5_PSEVU</name>
<proteinExistence type="predicted"/>
<sequence length="217" mass="24442">MSTPPENNLSDILSRRPLQSYQRLFSALEDNGHAFSLAPGESAEKNVAAESTIWLISRGVFTVVRESDASWLGTASAPFIVGISGLFSTHGGGYSLMAQNSCQGIGVERDLFFQCIDQHHLWQDVAHIQAWLLELLLFRDGWISSGDAYQMVRRQLLNLMKLPYDIRVTTPVESYIRNHTCLSRSSVFRILSQLRKGKFVLIKKGKLINVARLPEKY</sequence>
<evidence type="ECO:0000313" key="2">
    <source>
        <dbReference type="EMBL" id="GAL58954.1"/>
    </source>
</evidence>
<dbReference type="AlphaFoldDB" id="A0A090V6S5"/>
<keyword evidence="3" id="KW-1185">Reference proteome</keyword>